<dbReference type="PANTHER" id="PTHR33744:SF1">
    <property type="entry name" value="DNA-BINDING TRANSCRIPTIONAL ACTIVATOR ADER"/>
    <property type="match status" value="1"/>
</dbReference>
<reference evidence="3 4" key="1">
    <citation type="submission" date="2024-09" db="EMBL/GenBank/DDBJ databases">
        <authorList>
            <person name="Lee S.D."/>
        </authorList>
    </citation>
    <scope>NUCLEOTIDE SEQUENCE [LARGE SCALE GENOMIC DNA]</scope>
    <source>
        <strain evidence="3 4">N1-3</strain>
    </source>
</reference>
<gene>
    <name evidence="3" type="ORF">ACEZDB_36345</name>
</gene>
<evidence type="ECO:0000259" key="1">
    <source>
        <dbReference type="Pfam" id="PF13556"/>
    </source>
</evidence>
<organism evidence="3 4">
    <name type="scientific">Streptacidiphilus alkalitolerans</name>
    <dbReference type="NCBI Taxonomy" id="3342712"/>
    <lineage>
        <taxon>Bacteria</taxon>
        <taxon>Bacillati</taxon>
        <taxon>Actinomycetota</taxon>
        <taxon>Actinomycetes</taxon>
        <taxon>Kitasatosporales</taxon>
        <taxon>Streptomycetaceae</taxon>
        <taxon>Streptacidiphilus</taxon>
    </lineage>
</organism>
<sequence length="391" mass="43123">MSTVAQLPRGFAALVRPELPSLLKEIREEIRTAVPHYARQLDGPYARAVQMSVELSVAGFVDRSADPATAAAATVRRDKLYHRIGRFEAYEGRGLEDLETAFRTGARVCLRRGELLGKRHQLPSSLLLAYADRILAYGEELIEVARGGYLEARAEMEGSREGHRRRLLRLLLAGTPLPSTELDELADQAAWPMPRQVTLVALRRGALPTRGALGGDVLVDLADSQPHAMIPGPVDKDRRALFRAAPSDIVAAIGPTVATCDAARSLYWARRTLALVASGALPRQPVTYTDEHLVTLWLAEDPALVRALARRHLGPLADLTGAQRERLVETLRAWLATHGNAVRMAEQLRLHPQTVRYRMRLVEQLLGPTLHDPEGRLAVEIALRGWQPAEA</sequence>
<dbReference type="RefSeq" id="WP_380559594.1">
    <property type="nucleotide sequence ID" value="NZ_JBHEZY010000025.1"/>
</dbReference>
<evidence type="ECO:0000259" key="2">
    <source>
        <dbReference type="Pfam" id="PF25906"/>
    </source>
</evidence>
<dbReference type="Proteomes" id="UP001592530">
    <property type="component" value="Unassembled WGS sequence"/>
</dbReference>
<dbReference type="InterPro" id="IPR051448">
    <property type="entry name" value="CdaR-like_regulators"/>
</dbReference>
<dbReference type="Pfam" id="PF25906">
    <property type="entry name" value="PucR-like_N"/>
    <property type="match status" value="1"/>
</dbReference>
<dbReference type="InterPro" id="IPR058663">
    <property type="entry name" value="PucR-like_N"/>
</dbReference>
<accession>A0ABV6XCX8</accession>
<evidence type="ECO:0000313" key="3">
    <source>
        <dbReference type="EMBL" id="MFC1436120.1"/>
    </source>
</evidence>
<feature type="domain" description="PucR C-terminal helix-turn-helix" evidence="1">
    <location>
        <begin position="327"/>
        <end position="384"/>
    </location>
</feature>
<proteinExistence type="predicted"/>
<evidence type="ECO:0000313" key="4">
    <source>
        <dbReference type="Proteomes" id="UP001592530"/>
    </source>
</evidence>
<feature type="domain" description="PucR-like N-terminal" evidence="2">
    <location>
        <begin position="5"/>
        <end position="172"/>
    </location>
</feature>
<comment type="caution">
    <text evidence="3">The sequence shown here is derived from an EMBL/GenBank/DDBJ whole genome shotgun (WGS) entry which is preliminary data.</text>
</comment>
<dbReference type="EMBL" id="JBHEZY010000025">
    <property type="protein sequence ID" value="MFC1436120.1"/>
    <property type="molecule type" value="Genomic_DNA"/>
</dbReference>
<name>A0ABV6XCX8_9ACTN</name>
<dbReference type="PANTHER" id="PTHR33744">
    <property type="entry name" value="CARBOHYDRATE DIACID REGULATOR"/>
    <property type="match status" value="1"/>
</dbReference>
<dbReference type="InterPro" id="IPR025736">
    <property type="entry name" value="PucR_C-HTH_dom"/>
</dbReference>
<dbReference type="InterPro" id="IPR042070">
    <property type="entry name" value="PucR_C-HTH_sf"/>
</dbReference>
<dbReference type="Gene3D" id="1.10.10.2840">
    <property type="entry name" value="PucR C-terminal helix-turn-helix domain"/>
    <property type="match status" value="1"/>
</dbReference>
<protein>
    <submittedName>
        <fullName evidence="3">PucR family transcriptional regulator</fullName>
    </submittedName>
</protein>
<dbReference type="Pfam" id="PF13556">
    <property type="entry name" value="HTH_30"/>
    <property type="match status" value="1"/>
</dbReference>